<dbReference type="Pfam" id="PF02113">
    <property type="entry name" value="Peptidase_S13"/>
    <property type="match status" value="2"/>
</dbReference>
<evidence type="ECO:0000256" key="2">
    <source>
        <dbReference type="ARBA" id="ARBA00022801"/>
    </source>
</evidence>
<dbReference type="GO" id="GO:0004185">
    <property type="term" value="F:serine-type carboxypeptidase activity"/>
    <property type="evidence" value="ECO:0007669"/>
    <property type="project" value="InterPro"/>
</dbReference>
<dbReference type="PANTHER" id="PTHR30023">
    <property type="entry name" value="D-ALANYL-D-ALANINE CARBOXYPEPTIDASE"/>
    <property type="match status" value="1"/>
</dbReference>
<dbReference type="Gene3D" id="3.50.80.20">
    <property type="entry name" value="D-Ala-D-Ala carboxypeptidase C, peptidase S13"/>
    <property type="match status" value="1"/>
</dbReference>
<feature type="transmembrane region" description="Helical" evidence="3">
    <location>
        <begin position="54"/>
        <end position="74"/>
    </location>
</feature>
<keyword evidence="3" id="KW-0472">Membrane</keyword>
<reference evidence="4" key="2">
    <citation type="journal article" date="2020" name="Microorganisms">
        <title>Osmotic Adaptation and Compatible Solute Biosynthesis of Phototrophic Bacteria as Revealed from Genome Analyses.</title>
        <authorList>
            <person name="Imhoff J.F."/>
            <person name="Rahn T."/>
            <person name="Kunzel S."/>
            <person name="Keller A."/>
            <person name="Neulinger S.C."/>
        </authorList>
    </citation>
    <scope>NUCLEOTIDE SEQUENCE</scope>
    <source>
        <strain evidence="4">DSM 11080</strain>
    </source>
</reference>
<dbReference type="AlphaFoldDB" id="A0AAJ0U7X3"/>
<comment type="similarity">
    <text evidence="1">Belongs to the peptidase S13 family.</text>
</comment>
<keyword evidence="2" id="KW-0378">Hydrolase</keyword>
<dbReference type="Gene3D" id="3.40.710.10">
    <property type="entry name" value="DD-peptidase/beta-lactamase superfamily"/>
    <property type="match status" value="1"/>
</dbReference>
<evidence type="ECO:0000313" key="4">
    <source>
        <dbReference type="EMBL" id="MBK1706122.1"/>
    </source>
</evidence>
<dbReference type="InterPro" id="IPR000667">
    <property type="entry name" value="Peptidase_S13"/>
</dbReference>
<sequence>MSKPIRITRAAVRRYDTLKNRSSAAVIGGRRGWHLETRPWDLAVITSYRPILRLALGSVSAALVAMALAGVAAADPVAWVSAMPNASLAVSDGRRLVIAERPDRALIPASTMKLIIALAAIERWGLAHRFETRFYQDAADRLWIRGGGDPYLVSEELDRVVQGLKAAGVRSVAGIGLDAELFGTEVMIPGRSSSNNPYDAPVTALAVNFNTVSLLVSGGRVESAEPQTPLTATAERIGRGLGPGRHRVNLGDSERALAHFGELIQAKLRQGGITVAGPVEIGAVPRSATGVYTHRNGLTLETVLANMLEYSTNFIANDLFLLLGEQNGRASMARSQRALEQWARRTFGWRDVRIEDGAGLSRGNQLSARQLLDVLERLRPHRQLLPQQDDEPAVRAKTGTLTGVSTYAGFVRRGREWFPFSLMINQPVAYGLRLQLASELARSPTLGAWQ</sequence>
<accession>A0AAJ0U7X3</accession>
<keyword evidence="3" id="KW-0812">Transmembrane</keyword>
<protein>
    <submittedName>
        <fullName evidence="4">Peptidase S13</fullName>
    </submittedName>
</protein>
<keyword evidence="3" id="KW-1133">Transmembrane helix</keyword>
<dbReference type="PANTHER" id="PTHR30023:SF0">
    <property type="entry name" value="PENICILLIN-SENSITIVE CARBOXYPEPTIDASE A"/>
    <property type="match status" value="1"/>
</dbReference>
<gene>
    <name evidence="4" type="ORF">CKO40_16590</name>
</gene>
<evidence type="ECO:0000256" key="3">
    <source>
        <dbReference type="SAM" id="Phobius"/>
    </source>
</evidence>
<proteinExistence type="inferred from homology"/>
<dbReference type="GO" id="GO:0000270">
    <property type="term" value="P:peptidoglycan metabolic process"/>
    <property type="evidence" value="ECO:0007669"/>
    <property type="project" value="TreeGrafter"/>
</dbReference>
<dbReference type="EMBL" id="NRSJ01000034">
    <property type="protein sequence ID" value="MBK1706122.1"/>
    <property type="molecule type" value="Genomic_DNA"/>
</dbReference>
<name>A0AAJ0U7X3_9GAMM</name>
<keyword evidence="5" id="KW-1185">Reference proteome</keyword>
<evidence type="ECO:0000313" key="5">
    <source>
        <dbReference type="Proteomes" id="UP001296776"/>
    </source>
</evidence>
<dbReference type="GO" id="GO:0006508">
    <property type="term" value="P:proteolysis"/>
    <property type="evidence" value="ECO:0007669"/>
    <property type="project" value="InterPro"/>
</dbReference>
<dbReference type="InterPro" id="IPR012338">
    <property type="entry name" value="Beta-lactam/transpept-like"/>
</dbReference>
<dbReference type="PRINTS" id="PR00922">
    <property type="entry name" value="DADACBPTASE3"/>
</dbReference>
<dbReference type="SUPFAM" id="SSF56601">
    <property type="entry name" value="beta-lactamase/transpeptidase-like"/>
    <property type="match status" value="1"/>
</dbReference>
<dbReference type="Proteomes" id="UP001296776">
    <property type="component" value="Unassembled WGS sequence"/>
</dbReference>
<reference evidence="4" key="1">
    <citation type="submission" date="2017-08" db="EMBL/GenBank/DDBJ databases">
        <authorList>
            <person name="Imhoff J.F."/>
            <person name="Rahn T."/>
            <person name="Kuenzel S."/>
            <person name="Neulinger S.C."/>
        </authorList>
    </citation>
    <scope>NUCLEOTIDE SEQUENCE</scope>
    <source>
        <strain evidence="4">DSM 11080</strain>
    </source>
</reference>
<organism evidence="4 5">
    <name type="scientific">Halochromatium glycolicum</name>
    <dbReference type="NCBI Taxonomy" id="85075"/>
    <lineage>
        <taxon>Bacteria</taxon>
        <taxon>Pseudomonadati</taxon>
        <taxon>Pseudomonadota</taxon>
        <taxon>Gammaproteobacteria</taxon>
        <taxon>Chromatiales</taxon>
        <taxon>Chromatiaceae</taxon>
        <taxon>Halochromatium</taxon>
    </lineage>
</organism>
<evidence type="ECO:0000256" key="1">
    <source>
        <dbReference type="ARBA" id="ARBA00006096"/>
    </source>
</evidence>
<comment type="caution">
    <text evidence="4">The sequence shown here is derived from an EMBL/GenBank/DDBJ whole genome shotgun (WGS) entry which is preliminary data.</text>
</comment>